<feature type="region of interest" description="Disordered" evidence="1">
    <location>
        <begin position="121"/>
        <end position="224"/>
    </location>
</feature>
<accession>A0A8H2WPC4</accession>
<feature type="region of interest" description="Disordered" evidence="1">
    <location>
        <begin position="236"/>
        <end position="271"/>
    </location>
</feature>
<feature type="compositionally biased region" description="Acidic residues" evidence="1">
    <location>
        <begin position="184"/>
        <end position="195"/>
    </location>
</feature>
<feature type="compositionally biased region" description="Basic residues" evidence="1">
    <location>
        <begin position="159"/>
        <end position="171"/>
    </location>
</feature>
<feature type="compositionally biased region" description="Pro residues" evidence="1">
    <location>
        <begin position="30"/>
        <end position="39"/>
    </location>
</feature>
<evidence type="ECO:0000313" key="2">
    <source>
        <dbReference type="EMBL" id="CAE6393444.1"/>
    </source>
</evidence>
<reference evidence="2" key="1">
    <citation type="submission" date="2021-01" db="EMBL/GenBank/DDBJ databases">
        <authorList>
            <person name="Kaushik A."/>
        </authorList>
    </citation>
    <scope>NUCLEOTIDE SEQUENCE</scope>
    <source>
        <strain evidence="2">AG1-1A</strain>
    </source>
</reference>
<dbReference type="EMBL" id="CAJMWR010000667">
    <property type="protein sequence ID" value="CAE6393444.1"/>
    <property type="molecule type" value="Genomic_DNA"/>
</dbReference>
<dbReference type="AlphaFoldDB" id="A0A8H2WPC4"/>
<feature type="compositionally biased region" description="Low complexity" evidence="1">
    <location>
        <begin position="1"/>
        <end position="10"/>
    </location>
</feature>
<feature type="region of interest" description="Disordered" evidence="1">
    <location>
        <begin position="488"/>
        <end position="570"/>
    </location>
</feature>
<gene>
    <name evidence="2" type="ORF">RDB_LOCUS32048</name>
</gene>
<feature type="region of interest" description="Disordered" evidence="1">
    <location>
        <begin position="1"/>
        <end position="67"/>
    </location>
</feature>
<feature type="compositionally biased region" description="Basic residues" evidence="1">
    <location>
        <begin position="344"/>
        <end position="356"/>
    </location>
</feature>
<protein>
    <submittedName>
        <fullName evidence="2">Uncharacterized protein</fullName>
    </submittedName>
</protein>
<feature type="region of interest" description="Disordered" evidence="1">
    <location>
        <begin position="651"/>
        <end position="705"/>
    </location>
</feature>
<name>A0A8H2WPC4_9AGAM</name>
<proteinExistence type="predicted"/>
<comment type="caution">
    <text evidence="2">The sequence shown here is derived from an EMBL/GenBank/DDBJ whole genome shotgun (WGS) entry which is preliminary data.</text>
</comment>
<organism evidence="2 3">
    <name type="scientific">Rhizoctonia solani</name>
    <dbReference type="NCBI Taxonomy" id="456999"/>
    <lineage>
        <taxon>Eukaryota</taxon>
        <taxon>Fungi</taxon>
        <taxon>Dikarya</taxon>
        <taxon>Basidiomycota</taxon>
        <taxon>Agaricomycotina</taxon>
        <taxon>Agaricomycetes</taxon>
        <taxon>Cantharellales</taxon>
        <taxon>Ceratobasidiaceae</taxon>
        <taxon>Rhizoctonia</taxon>
    </lineage>
</organism>
<sequence>MSGCTSTSPRSYRRTSIRIPVSRHQHRHPSPPPPVPPPRATRVTSRGVRSKQHKLESPEAGNYILTRSTFDHGPEIRSEIWQPDREEEYIALYGQRYHEQVPRRPRARTIATAQEVDIRSGRARVRSGSLSSSPLDHPQLRQTCPAITAAARSELPTTTRKRRPSRKHSMHGRPASLVRRDSGYESDDADGDTSNEENLQYGCGRDLDSFTRMPRSPGSLPNVCARKAPFGRSAGYSLSGLDTHHSLPRPASPSNESSASTDDDNTPANVDPHALEYYMGNDDTWRETEILSQSSEDGGLSDDDEIATRYSSGMHHPDAQTLTTSLSHFDMGARPHTYYQSERRQRHPHRAPRMPKRLPLVPTCSGSRKRASMRVAWKMRFGRLFESDSEAGTEVEDELDWEGYESADARRIVALRIQKAGGGDGRKIMSGKDQLAELLVKQPIDPRRLAARVPRRSRADTIRGRERADTTTTIQPLVTDTCTTCASVHSPSLSTKSVPASATESPTSTNSVSLATPTSTPPTSVPNTPCPTCAQLSPRGDALQLSLSPSSRRKALSPRSPPCKTTPLNAGTDPLTVFAVTLEKEKQRDFSGLLKHSTPPPESVFSTVGNGLLRSVKSFFVKLNNFVDFAANAPLPTSVDGTCPLSPVMGTGGSISRDMGTRRRSASVPELHTISRPRSQRRRSYLRSPTGSKNQLPLPGAPTSPYGYRVRPQQVSAAFPALMSSDERMGNVAPTPVPSVESVDSILSALELKAILTRPAELDTPMPPEPLPIVPIDLKGPPVNNAEVRRRRASRSPSRRRTSAKRSSSGKPNLEAEKPSSPTGTEANRAEMTRSRAVVDSKYWRVLAGEMEQRRRGGVEVAYMVRLAVEEGRNLPIFTSEEHQAATGEIVVGGVWKASLARWRIGGVGKGPTRIRSSLVNEVSVFSETDTVSDSSASA</sequence>
<feature type="compositionally biased region" description="Basic residues" evidence="1">
    <location>
        <begin position="789"/>
        <end position="804"/>
    </location>
</feature>
<feature type="compositionally biased region" description="Polar residues" evidence="1">
    <location>
        <begin position="488"/>
        <end position="515"/>
    </location>
</feature>
<feature type="compositionally biased region" description="Basic residues" evidence="1">
    <location>
        <begin position="11"/>
        <end position="29"/>
    </location>
</feature>
<feature type="region of interest" description="Disordered" evidence="1">
    <location>
        <begin position="761"/>
        <end position="834"/>
    </location>
</feature>
<dbReference type="Proteomes" id="UP000663840">
    <property type="component" value="Unassembled WGS sequence"/>
</dbReference>
<evidence type="ECO:0000313" key="3">
    <source>
        <dbReference type="Proteomes" id="UP000663840"/>
    </source>
</evidence>
<feature type="region of interest" description="Disordered" evidence="1">
    <location>
        <begin position="340"/>
        <end position="365"/>
    </location>
</feature>
<evidence type="ECO:0000256" key="1">
    <source>
        <dbReference type="SAM" id="MobiDB-lite"/>
    </source>
</evidence>